<keyword evidence="3" id="KW-1185">Reference proteome</keyword>
<feature type="compositionally biased region" description="Basic and acidic residues" evidence="1">
    <location>
        <begin position="1"/>
        <end position="26"/>
    </location>
</feature>
<proteinExistence type="predicted"/>
<feature type="compositionally biased region" description="Basic and acidic residues" evidence="1">
    <location>
        <begin position="140"/>
        <end position="160"/>
    </location>
</feature>
<protein>
    <submittedName>
        <fullName evidence="2">Uncharacterized protein</fullName>
    </submittedName>
</protein>
<dbReference type="EMBL" id="PKPP01005248">
    <property type="protein sequence ID" value="PWA60831.1"/>
    <property type="molecule type" value="Genomic_DNA"/>
</dbReference>
<name>A0A2U1MHT7_ARTAN</name>
<feature type="region of interest" description="Disordered" evidence="1">
    <location>
        <begin position="1"/>
        <end position="268"/>
    </location>
</feature>
<gene>
    <name evidence="2" type="ORF">CTI12_AA378960</name>
</gene>
<feature type="compositionally biased region" description="Basic residues" evidence="1">
    <location>
        <begin position="257"/>
        <end position="268"/>
    </location>
</feature>
<feature type="compositionally biased region" description="Basic and acidic residues" evidence="1">
    <location>
        <begin position="59"/>
        <end position="91"/>
    </location>
</feature>
<dbReference type="STRING" id="35608.A0A2U1MHT7"/>
<organism evidence="2 3">
    <name type="scientific">Artemisia annua</name>
    <name type="common">Sweet wormwood</name>
    <dbReference type="NCBI Taxonomy" id="35608"/>
    <lineage>
        <taxon>Eukaryota</taxon>
        <taxon>Viridiplantae</taxon>
        <taxon>Streptophyta</taxon>
        <taxon>Embryophyta</taxon>
        <taxon>Tracheophyta</taxon>
        <taxon>Spermatophyta</taxon>
        <taxon>Magnoliopsida</taxon>
        <taxon>eudicotyledons</taxon>
        <taxon>Gunneridae</taxon>
        <taxon>Pentapetalae</taxon>
        <taxon>asterids</taxon>
        <taxon>campanulids</taxon>
        <taxon>Asterales</taxon>
        <taxon>Asteraceae</taxon>
        <taxon>Asteroideae</taxon>
        <taxon>Anthemideae</taxon>
        <taxon>Artemisiinae</taxon>
        <taxon>Artemisia</taxon>
    </lineage>
</organism>
<evidence type="ECO:0000313" key="2">
    <source>
        <dbReference type="EMBL" id="PWA60831.1"/>
    </source>
</evidence>
<dbReference type="AlphaFoldDB" id="A0A2U1MHT7"/>
<feature type="compositionally biased region" description="Basic and acidic residues" evidence="1">
    <location>
        <begin position="235"/>
        <end position="252"/>
    </location>
</feature>
<comment type="caution">
    <text evidence="2">The sequence shown here is derived from an EMBL/GenBank/DDBJ whole genome shotgun (WGS) entry which is preliminary data.</text>
</comment>
<evidence type="ECO:0000256" key="1">
    <source>
        <dbReference type="SAM" id="MobiDB-lite"/>
    </source>
</evidence>
<dbReference type="Proteomes" id="UP000245207">
    <property type="component" value="Unassembled WGS sequence"/>
</dbReference>
<reference evidence="2 3" key="1">
    <citation type="journal article" date="2018" name="Mol. Plant">
        <title>The genome of Artemisia annua provides insight into the evolution of Asteraceae family and artemisinin biosynthesis.</title>
        <authorList>
            <person name="Shen Q."/>
            <person name="Zhang L."/>
            <person name="Liao Z."/>
            <person name="Wang S."/>
            <person name="Yan T."/>
            <person name="Shi P."/>
            <person name="Liu M."/>
            <person name="Fu X."/>
            <person name="Pan Q."/>
            <person name="Wang Y."/>
            <person name="Lv Z."/>
            <person name="Lu X."/>
            <person name="Zhang F."/>
            <person name="Jiang W."/>
            <person name="Ma Y."/>
            <person name="Chen M."/>
            <person name="Hao X."/>
            <person name="Li L."/>
            <person name="Tang Y."/>
            <person name="Lv G."/>
            <person name="Zhou Y."/>
            <person name="Sun X."/>
            <person name="Brodelius P.E."/>
            <person name="Rose J.K.C."/>
            <person name="Tang K."/>
        </authorList>
    </citation>
    <scope>NUCLEOTIDE SEQUENCE [LARGE SCALE GENOMIC DNA]</scope>
    <source>
        <strain evidence="3">cv. Huhao1</strain>
        <tissue evidence="2">Leaf</tissue>
    </source>
</reference>
<accession>A0A2U1MHT7</accession>
<sequence length="268" mass="29691">MDESKPDRSSNDKGVETQEKDALTHSEKHHRHTKETHGLSDDIDANTPVGDVKGPNVFERVKEEFEAIREAIHHKDDKNHGSPSSVERDDVSLTGSKHEKKSSLSGPKSPVSHHKETHGRGDDIDANTPVGDVKGPNVFERVKEEFEAIREAIHHKDDKSQGSPSSVERDGASLTGSKHEKKSSLSEEPKSPVSHHKETHGRGDDIDADIPISEFKGPSIFHRAKEEIEALVDTIHSKKDSDHAESPKKEGGFRASIKGKLHKIRNRD</sequence>
<dbReference type="PANTHER" id="PTHR35277">
    <property type="entry name" value="OS09G0363700 PROTEIN"/>
    <property type="match status" value="1"/>
</dbReference>
<dbReference type="PANTHER" id="PTHR35277:SF10">
    <property type="entry name" value="OS09G0363700 PROTEIN"/>
    <property type="match status" value="1"/>
</dbReference>
<dbReference type="OrthoDB" id="1932113at2759"/>
<evidence type="ECO:0000313" key="3">
    <source>
        <dbReference type="Proteomes" id="UP000245207"/>
    </source>
</evidence>